<dbReference type="EMBL" id="QDDL01000009">
    <property type="protein sequence ID" value="PVZ65656.1"/>
    <property type="molecule type" value="Genomic_DNA"/>
</dbReference>
<dbReference type="Proteomes" id="UP000244906">
    <property type="component" value="Unassembled WGS sequence"/>
</dbReference>
<accession>A0A2V1GWT3</accession>
<keyword evidence="2" id="KW-1185">Reference proteome</keyword>
<evidence type="ECO:0000313" key="1">
    <source>
        <dbReference type="EMBL" id="PVZ65656.1"/>
    </source>
</evidence>
<evidence type="ECO:0000313" key="2">
    <source>
        <dbReference type="Proteomes" id="UP000244906"/>
    </source>
</evidence>
<dbReference type="AlphaFoldDB" id="A0A2V1GWT3"/>
<dbReference type="OrthoDB" id="9758243at2"/>
<comment type="caution">
    <text evidence="1">The sequence shown here is derived from an EMBL/GenBank/DDBJ whole genome shotgun (WGS) entry which is preliminary data.</text>
</comment>
<reference evidence="1 2" key="1">
    <citation type="submission" date="2018-04" db="EMBL/GenBank/DDBJ databases">
        <title>Thalassorhabdus spongiae gen. nov., sp. nov., isolated from a marine sponge in South-West Iceland.</title>
        <authorList>
            <person name="Knobloch S."/>
            <person name="Daussin A."/>
            <person name="Johannsson R."/>
            <person name="Marteinsson V.T."/>
        </authorList>
    </citation>
    <scope>NUCLEOTIDE SEQUENCE [LARGE SCALE GENOMIC DNA]</scope>
    <source>
        <strain evidence="1 2">Hp12</strain>
    </source>
</reference>
<organism evidence="1 2">
    <name type="scientific">Pelagibaculum spongiae</name>
    <dbReference type="NCBI Taxonomy" id="2080658"/>
    <lineage>
        <taxon>Bacteria</taxon>
        <taxon>Pseudomonadati</taxon>
        <taxon>Pseudomonadota</taxon>
        <taxon>Gammaproteobacteria</taxon>
        <taxon>Oceanospirillales</taxon>
        <taxon>Pelagibaculum</taxon>
    </lineage>
</organism>
<proteinExistence type="predicted"/>
<gene>
    <name evidence="1" type="ORF">DC094_17370</name>
</gene>
<dbReference type="RefSeq" id="WP_133245606.1">
    <property type="nucleotide sequence ID" value="NZ_CAWNYD010000009.1"/>
</dbReference>
<name>A0A2V1GWT3_9GAMM</name>
<protein>
    <submittedName>
        <fullName evidence="1">Uncharacterized protein</fullName>
    </submittedName>
</protein>
<sequence length="83" mass="9394">MKFTEQQLEKAIIQLLGEQGYPHVAGSQITRAPEEVLIKDDLRAFLAKQYKAEGITQGEIDSVIRQLETFPASDLYESNKQLN</sequence>